<dbReference type="AlphaFoldDB" id="C7R9C3"/>
<dbReference type="KEGG" id="kko:Kkor_0594"/>
<dbReference type="EMBL" id="CP001707">
    <property type="protein sequence ID" value="ACV26014.1"/>
    <property type="molecule type" value="Genomic_DNA"/>
</dbReference>
<dbReference type="RefSeq" id="WP_012800528.1">
    <property type="nucleotide sequence ID" value="NC_013166.1"/>
</dbReference>
<evidence type="ECO:0000259" key="6">
    <source>
        <dbReference type="Pfam" id="PF08281"/>
    </source>
</evidence>
<dbReference type="GO" id="GO:0003677">
    <property type="term" value="F:DNA binding"/>
    <property type="evidence" value="ECO:0007669"/>
    <property type="project" value="InterPro"/>
</dbReference>
<dbReference type="CDD" id="cd06171">
    <property type="entry name" value="Sigma70_r4"/>
    <property type="match status" value="1"/>
</dbReference>
<evidence type="ECO:0000256" key="3">
    <source>
        <dbReference type="ARBA" id="ARBA00023082"/>
    </source>
</evidence>
<dbReference type="NCBIfam" id="TIGR02937">
    <property type="entry name" value="sigma70-ECF"/>
    <property type="match status" value="1"/>
</dbReference>
<dbReference type="eggNOG" id="COG1595">
    <property type="taxonomic scope" value="Bacteria"/>
</dbReference>
<dbReference type="STRING" id="523791.Kkor_0594"/>
<dbReference type="PANTHER" id="PTHR43133:SF46">
    <property type="entry name" value="RNA POLYMERASE SIGMA-70 FACTOR ECF SUBFAMILY"/>
    <property type="match status" value="1"/>
</dbReference>
<dbReference type="HOGENOM" id="CLU_047691_3_0_6"/>
<accession>C7R9C3</accession>
<feature type="domain" description="RNA polymerase sigma-70 region 2" evidence="5">
    <location>
        <begin position="32"/>
        <end position="97"/>
    </location>
</feature>
<comment type="similarity">
    <text evidence="1">Belongs to the sigma-70 factor family. ECF subfamily.</text>
</comment>
<gene>
    <name evidence="7" type="ordered locus">Kkor_0594</name>
</gene>
<keyword evidence="8" id="KW-1185">Reference proteome</keyword>
<reference evidence="7 8" key="1">
    <citation type="journal article" date="2009" name="Stand. Genomic Sci.">
        <title>Complete genome sequence of Kangiella koreensis type strain (SW-125).</title>
        <authorList>
            <person name="Han C."/>
            <person name="Sikorski J."/>
            <person name="Lapidus A."/>
            <person name="Nolan M."/>
            <person name="Glavina Del Rio T."/>
            <person name="Tice H."/>
            <person name="Cheng J.F."/>
            <person name="Lucas S."/>
            <person name="Chen F."/>
            <person name="Copeland A."/>
            <person name="Ivanova N."/>
            <person name="Mavromatis K."/>
            <person name="Ovchinnikova G."/>
            <person name="Pati A."/>
            <person name="Bruce D."/>
            <person name="Goodwin L."/>
            <person name="Pitluck S."/>
            <person name="Chen A."/>
            <person name="Palaniappan K."/>
            <person name="Land M."/>
            <person name="Hauser L."/>
            <person name="Chang Y.J."/>
            <person name="Jeffries C.D."/>
            <person name="Chain P."/>
            <person name="Saunders E."/>
            <person name="Brettin T."/>
            <person name="Goker M."/>
            <person name="Tindall B.J."/>
            <person name="Bristow J."/>
            <person name="Eisen J.A."/>
            <person name="Markowitz V."/>
            <person name="Hugenholtz P."/>
            <person name="Kyrpides N.C."/>
            <person name="Klenk H.P."/>
            <person name="Detter J.C."/>
        </authorList>
    </citation>
    <scope>NUCLEOTIDE SEQUENCE [LARGE SCALE GENOMIC DNA]</scope>
    <source>
        <strain evidence="8">DSM 16069 / KCTC 12182 / SW-125</strain>
    </source>
</reference>
<evidence type="ECO:0000313" key="8">
    <source>
        <dbReference type="Proteomes" id="UP000001231"/>
    </source>
</evidence>
<dbReference type="Gene3D" id="1.10.10.10">
    <property type="entry name" value="Winged helix-like DNA-binding domain superfamily/Winged helix DNA-binding domain"/>
    <property type="match status" value="1"/>
</dbReference>
<sequence>MQAQPIEQQDADNQAQLVALAKQGDMQAFESLYRLFSHKIYLLCVRMTGRPALAEEHMQDAFIKAWQALPSFEGNSKFSTWVYRIAVNVVLNEQRKNHIEIYADQDWQQAFEDELSQTHHPQQIDLEKAIVKLPAQARNVLLLHDLMGMTHEEVGDTLGIASGTCKAHLSRARVLLKEQLER</sequence>
<dbReference type="InterPro" id="IPR039425">
    <property type="entry name" value="RNA_pol_sigma-70-like"/>
</dbReference>
<evidence type="ECO:0000259" key="5">
    <source>
        <dbReference type="Pfam" id="PF04542"/>
    </source>
</evidence>
<dbReference type="InParanoid" id="C7R9C3"/>
<evidence type="ECO:0000313" key="7">
    <source>
        <dbReference type="EMBL" id="ACV26014.1"/>
    </source>
</evidence>
<evidence type="ECO:0000256" key="4">
    <source>
        <dbReference type="ARBA" id="ARBA00023163"/>
    </source>
</evidence>
<dbReference type="Pfam" id="PF08281">
    <property type="entry name" value="Sigma70_r4_2"/>
    <property type="match status" value="1"/>
</dbReference>
<protein>
    <submittedName>
        <fullName evidence="7">RNA polymerase, sigma-24 subunit, ECF subfamily</fullName>
    </submittedName>
</protein>
<name>C7R9C3_KANKD</name>
<dbReference type="GO" id="GO:0016987">
    <property type="term" value="F:sigma factor activity"/>
    <property type="evidence" value="ECO:0007669"/>
    <property type="project" value="UniProtKB-KW"/>
</dbReference>
<dbReference type="SUPFAM" id="SSF88659">
    <property type="entry name" value="Sigma3 and sigma4 domains of RNA polymerase sigma factors"/>
    <property type="match status" value="1"/>
</dbReference>
<dbReference type="PANTHER" id="PTHR43133">
    <property type="entry name" value="RNA POLYMERASE ECF-TYPE SIGMA FACTO"/>
    <property type="match status" value="1"/>
</dbReference>
<dbReference type="Gene3D" id="1.10.1740.10">
    <property type="match status" value="1"/>
</dbReference>
<evidence type="ECO:0000256" key="2">
    <source>
        <dbReference type="ARBA" id="ARBA00023015"/>
    </source>
</evidence>
<feature type="domain" description="RNA polymerase sigma factor 70 region 4 type 2" evidence="6">
    <location>
        <begin position="125"/>
        <end position="175"/>
    </location>
</feature>
<dbReference type="InterPro" id="IPR036388">
    <property type="entry name" value="WH-like_DNA-bd_sf"/>
</dbReference>
<organism evidence="7 8">
    <name type="scientific">Kangiella koreensis (strain DSM 16069 / JCM 12317 / KCTC 12182 / SW-125)</name>
    <dbReference type="NCBI Taxonomy" id="523791"/>
    <lineage>
        <taxon>Bacteria</taxon>
        <taxon>Pseudomonadati</taxon>
        <taxon>Pseudomonadota</taxon>
        <taxon>Gammaproteobacteria</taxon>
        <taxon>Kangiellales</taxon>
        <taxon>Kangiellaceae</taxon>
        <taxon>Kangiella</taxon>
    </lineage>
</organism>
<dbReference type="InterPro" id="IPR007627">
    <property type="entry name" value="RNA_pol_sigma70_r2"/>
</dbReference>
<proteinExistence type="inferred from homology"/>
<keyword evidence="2" id="KW-0805">Transcription regulation</keyword>
<dbReference type="InterPro" id="IPR014284">
    <property type="entry name" value="RNA_pol_sigma-70_dom"/>
</dbReference>
<dbReference type="InterPro" id="IPR013249">
    <property type="entry name" value="RNA_pol_sigma70_r4_t2"/>
</dbReference>
<evidence type="ECO:0000256" key="1">
    <source>
        <dbReference type="ARBA" id="ARBA00010641"/>
    </source>
</evidence>
<dbReference type="Proteomes" id="UP000001231">
    <property type="component" value="Chromosome"/>
</dbReference>
<keyword evidence="4" id="KW-0804">Transcription</keyword>
<dbReference type="SUPFAM" id="SSF88946">
    <property type="entry name" value="Sigma2 domain of RNA polymerase sigma factors"/>
    <property type="match status" value="1"/>
</dbReference>
<dbReference type="Pfam" id="PF04542">
    <property type="entry name" value="Sigma70_r2"/>
    <property type="match status" value="1"/>
</dbReference>
<dbReference type="InterPro" id="IPR013324">
    <property type="entry name" value="RNA_pol_sigma_r3/r4-like"/>
</dbReference>
<dbReference type="InterPro" id="IPR013325">
    <property type="entry name" value="RNA_pol_sigma_r2"/>
</dbReference>
<keyword evidence="3" id="KW-0731">Sigma factor</keyword>
<dbReference type="GO" id="GO:0006352">
    <property type="term" value="P:DNA-templated transcription initiation"/>
    <property type="evidence" value="ECO:0007669"/>
    <property type="project" value="InterPro"/>
</dbReference>